<organism evidence="2 3">
    <name type="scientific">Psophocarpus tetragonolobus</name>
    <name type="common">Winged bean</name>
    <name type="synonym">Dolichos tetragonolobus</name>
    <dbReference type="NCBI Taxonomy" id="3891"/>
    <lineage>
        <taxon>Eukaryota</taxon>
        <taxon>Viridiplantae</taxon>
        <taxon>Streptophyta</taxon>
        <taxon>Embryophyta</taxon>
        <taxon>Tracheophyta</taxon>
        <taxon>Spermatophyta</taxon>
        <taxon>Magnoliopsida</taxon>
        <taxon>eudicotyledons</taxon>
        <taxon>Gunneridae</taxon>
        <taxon>Pentapetalae</taxon>
        <taxon>rosids</taxon>
        <taxon>fabids</taxon>
        <taxon>Fabales</taxon>
        <taxon>Fabaceae</taxon>
        <taxon>Papilionoideae</taxon>
        <taxon>50 kb inversion clade</taxon>
        <taxon>NPAAA clade</taxon>
        <taxon>indigoferoid/millettioid clade</taxon>
        <taxon>Phaseoleae</taxon>
        <taxon>Psophocarpus</taxon>
    </lineage>
</organism>
<reference evidence="2 3" key="1">
    <citation type="submission" date="2024-01" db="EMBL/GenBank/DDBJ databases">
        <title>The genomes of 5 underutilized Papilionoideae crops provide insights into root nodulation and disease resistanc.</title>
        <authorList>
            <person name="Jiang F."/>
        </authorList>
    </citation>
    <scope>NUCLEOTIDE SEQUENCE [LARGE SCALE GENOMIC DNA]</scope>
    <source>
        <strain evidence="2">DUOXIRENSHENG_FW03</strain>
        <tissue evidence="2">Leaves</tissue>
    </source>
</reference>
<dbReference type="AlphaFoldDB" id="A0AAN9XLM4"/>
<accession>A0AAN9XLM4</accession>
<keyword evidence="1" id="KW-0812">Transmembrane</keyword>
<evidence type="ECO:0000256" key="1">
    <source>
        <dbReference type="SAM" id="Phobius"/>
    </source>
</evidence>
<proteinExistence type="predicted"/>
<dbReference type="Proteomes" id="UP001386955">
    <property type="component" value="Unassembled WGS sequence"/>
</dbReference>
<keyword evidence="3" id="KW-1185">Reference proteome</keyword>
<sequence>MRIRGIEPRVLCERRRCTSHLVCFGPHTQTEAIFINLGGSSSLNHADLVLLASGAGGCCEFSSAVRSSFFFIFFILPLPTVSLIFCSFIFFPFLFPFFMVIII</sequence>
<gene>
    <name evidence="2" type="ORF">VNO78_18031</name>
</gene>
<name>A0AAN9XLM4_PSOTE</name>
<dbReference type="EMBL" id="JAYMYS010000004">
    <property type="protein sequence ID" value="KAK7396869.1"/>
    <property type="molecule type" value="Genomic_DNA"/>
</dbReference>
<protein>
    <submittedName>
        <fullName evidence="2">Uncharacterized protein</fullName>
    </submittedName>
</protein>
<evidence type="ECO:0000313" key="3">
    <source>
        <dbReference type="Proteomes" id="UP001386955"/>
    </source>
</evidence>
<feature type="transmembrane region" description="Helical" evidence="1">
    <location>
        <begin position="69"/>
        <end position="102"/>
    </location>
</feature>
<keyword evidence="1" id="KW-0472">Membrane</keyword>
<keyword evidence="1" id="KW-1133">Transmembrane helix</keyword>
<comment type="caution">
    <text evidence="2">The sequence shown here is derived from an EMBL/GenBank/DDBJ whole genome shotgun (WGS) entry which is preliminary data.</text>
</comment>
<evidence type="ECO:0000313" key="2">
    <source>
        <dbReference type="EMBL" id="KAK7396869.1"/>
    </source>
</evidence>